<dbReference type="InterPro" id="IPR001375">
    <property type="entry name" value="Peptidase_S9_cat"/>
</dbReference>
<sequence>MESTNSTENIRMALVQIEKLVKLYTTLAATPSLSNVRILNSLNNNLIIQSKWTQRNLETKNNQRFLIDHIIKSDCTEISSSFPVDITTELMSTMTHDEKFKAVLRQVTIDNSKKEFIEIWDKQYMVKNYDLSALDVHGSVYTDNEFSSFKWSPDSTKLLYIAEKKLPKTEPFYKQKPQNKKDNKDDETVIAGNEYIYKPHWGEQLVDKHRPVIVILDTILETITTLSEVPDDLSPAQVIWTKEQDIIGVAWKHEPRYLEKLSDDKCAVHSPRISPSGDYLVWIERNVTNMHHNTQRLMLRDLRSKETKNSIIVDIVQTSETIKKNKQFYGIYGRLSDRCWSDDEHLFFSTPQKNNIFSYIVNIKTKTMVEIQNESGSLNILDVKENAIAFLSTSLTQPPCLMVGCFQHTELNTGDIPKTVITTPLDLGLDKYMYEGNEYTYDNDDEIKQFNFIYFGPKSGKTKSVPFIIVPHGGPHSNYANTFSLDFSFLVSSGFALVLVNYRGSTGMGAATVEFLEGRVGNVDVKDCITAAEESSKKYPWLDPKRIGLCGGSHGGFLVTHLSAQAPDMFKAVVARNPVVNIALMFHTSDIPDCRNALSKDEKIKCLHDVCCATTGITCNVLESGGEPDPLLYTKMLECSPIAHVNKVKAPTLVSIGTSDLRVPCSSGKSWYHRLKTNNVKTKLLVYDDNHQLSSGPAEIDHIINDCIWLLEHLKKDDDAELENEE</sequence>
<dbReference type="GO" id="GO:0008242">
    <property type="term" value="F:omega peptidase activity"/>
    <property type="evidence" value="ECO:0007669"/>
    <property type="project" value="UniProtKB-EC"/>
</dbReference>
<dbReference type="AlphaFoldDB" id="E2B4E6"/>
<dbReference type="Proteomes" id="UP000008237">
    <property type="component" value="Unassembled WGS sequence"/>
</dbReference>
<evidence type="ECO:0000256" key="1">
    <source>
        <dbReference type="ARBA" id="ARBA00000721"/>
    </source>
</evidence>
<evidence type="ECO:0000256" key="5">
    <source>
        <dbReference type="ARBA" id="ARBA00012917"/>
    </source>
</evidence>
<feature type="domain" description="Peptidase S9 prolyl oligopeptidase catalytic" evidence="8">
    <location>
        <begin position="634"/>
        <end position="716"/>
    </location>
</feature>
<dbReference type="InParanoid" id="E2B4E6"/>
<feature type="domain" description="Acylamino-acid-releasing enzyme N-terminal" evidence="9">
    <location>
        <begin position="19"/>
        <end position="258"/>
    </location>
</feature>
<evidence type="ECO:0000259" key="9">
    <source>
        <dbReference type="Pfam" id="PF19283"/>
    </source>
</evidence>
<evidence type="ECO:0000259" key="8">
    <source>
        <dbReference type="Pfam" id="PF00326"/>
    </source>
</evidence>
<dbReference type="GO" id="GO:0006508">
    <property type="term" value="P:proteolysis"/>
    <property type="evidence" value="ECO:0007669"/>
    <property type="project" value="InterPro"/>
</dbReference>
<dbReference type="OrthoDB" id="416344at2759"/>
<comment type="similarity">
    <text evidence="3">Belongs to the peptidase S9C family.</text>
</comment>
<evidence type="ECO:0000256" key="3">
    <source>
        <dbReference type="ARBA" id="ARBA00010040"/>
    </source>
</evidence>
<dbReference type="MEROPS" id="S09.004"/>
<evidence type="ECO:0000313" key="10">
    <source>
        <dbReference type="EMBL" id="EFN89440.1"/>
    </source>
</evidence>
<reference evidence="10 11" key="1">
    <citation type="journal article" date="2010" name="Science">
        <title>Genomic comparison of the ants Camponotus floridanus and Harpegnathos saltator.</title>
        <authorList>
            <person name="Bonasio R."/>
            <person name="Zhang G."/>
            <person name="Ye C."/>
            <person name="Mutti N.S."/>
            <person name="Fang X."/>
            <person name="Qin N."/>
            <person name="Donahue G."/>
            <person name="Yang P."/>
            <person name="Li Q."/>
            <person name="Li C."/>
            <person name="Zhang P."/>
            <person name="Huang Z."/>
            <person name="Berger S.L."/>
            <person name="Reinberg D."/>
            <person name="Wang J."/>
            <person name="Liebig J."/>
        </authorList>
    </citation>
    <scope>NUCLEOTIDE SEQUENCE [LARGE SCALE GENOMIC DNA]</scope>
    <source>
        <strain evidence="10 11">R22 G/1</strain>
    </source>
</reference>
<dbReference type="GO" id="GO:0004252">
    <property type="term" value="F:serine-type endopeptidase activity"/>
    <property type="evidence" value="ECO:0007669"/>
    <property type="project" value="TreeGrafter"/>
</dbReference>
<feature type="domain" description="Peptidase S9 prolyl oligopeptidase catalytic" evidence="8">
    <location>
        <begin position="482"/>
        <end position="591"/>
    </location>
</feature>
<dbReference type="Gene3D" id="3.40.50.1820">
    <property type="entry name" value="alpha/beta hydrolase"/>
    <property type="match status" value="1"/>
</dbReference>
<accession>E2B4E6</accession>
<keyword evidence="6" id="KW-0963">Cytoplasm</keyword>
<evidence type="ECO:0000256" key="7">
    <source>
        <dbReference type="ARBA" id="ARBA00022801"/>
    </source>
</evidence>
<gene>
    <name evidence="10" type="ORF">EAI_17054</name>
</gene>
<dbReference type="ESTHER" id="harsa-e2b4e6">
    <property type="family name" value="ACPH_Peptidase_S9"/>
</dbReference>
<dbReference type="EMBL" id="GL445552">
    <property type="protein sequence ID" value="EFN89440.1"/>
    <property type="molecule type" value="Genomic_DNA"/>
</dbReference>
<keyword evidence="11" id="KW-1185">Reference proteome</keyword>
<dbReference type="EC" id="3.4.19.1" evidence="5"/>
<comment type="catalytic activity">
    <reaction evidence="1">
        <text>Cleavage of an N-acetyl or N-formyl amino acid from the N-terminus of a polypeptide.</text>
        <dbReference type="EC" id="3.4.19.1"/>
    </reaction>
</comment>
<dbReference type="Pfam" id="PF19283">
    <property type="entry name" value="APEH_N"/>
    <property type="match status" value="2"/>
</dbReference>
<dbReference type="SUPFAM" id="SSF82171">
    <property type="entry name" value="DPP6 N-terminal domain-like"/>
    <property type="match status" value="1"/>
</dbReference>
<comment type="subcellular location">
    <subcellularLocation>
        <location evidence="2">Cytoplasm</location>
    </subcellularLocation>
</comment>
<keyword evidence="7" id="KW-0378">Hydrolase</keyword>
<evidence type="ECO:0000256" key="4">
    <source>
        <dbReference type="ARBA" id="ARBA00011881"/>
    </source>
</evidence>
<dbReference type="OMA" id="QEIATPF"/>
<evidence type="ECO:0000256" key="2">
    <source>
        <dbReference type="ARBA" id="ARBA00004496"/>
    </source>
</evidence>
<name>E2B4E6_HARSA</name>
<evidence type="ECO:0000256" key="6">
    <source>
        <dbReference type="ARBA" id="ARBA00022490"/>
    </source>
</evidence>
<dbReference type="PANTHER" id="PTHR42776:SF4">
    <property type="entry name" value="ACYLAMINO-ACID-RELEASING ENZYME"/>
    <property type="match status" value="1"/>
</dbReference>
<dbReference type="InterPro" id="IPR029058">
    <property type="entry name" value="AB_hydrolase_fold"/>
</dbReference>
<dbReference type="SUPFAM" id="SSF53474">
    <property type="entry name" value="alpha/beta-Hydrolases"/>
    <property type="match status" value="1"/>
</dbReference>
<dbReference type="STRING" id="610380.E2B4E6"/>
<dbReference type="PANTHER" id="PTHR42776">
    <property type="entry name" value="SERINE PEPTIDASE S9 FAMILY MEMBER"/>
    <property type="match status" value="1"/>
</dbReference>
<proteinExistence type="inferred from homology"/>
<dbReference type="Pfam" id="PF00326">
    <property type="entry name" value="Peptidase_S9"/>
    <property type="match status" value="2"/>
</dbReference>
<feature type="domain" description="Acylamino-acid-releasing enzyme N-terminal" evidence="9">
    <location>
        <begin position="260"/>
        <end position="415"/>
    </location>
</feature>
<dbReference type="GO" id="GO:0005737">
    <property type="term" value="C:cytoplasm"/>
    <property type="evidence" value="ECO:0007669"/>
    <property type="project" value="UniProtKB-SubCell"/>
</dbReference>
<evidence type="ECO:0000313" key="11">
    <source>
        <dbReference type="Proteomes" id="UP000008237"/>
    </source>
</evidence>
<comment type="subunit">
    <text evidence="4">Homotetramer.</text>
</comment>
<organism evidence="11">
    <name type="scientific">Harpegnathos saltator</name>
    <name type="common">Jerdon's jumping ant</name>
    <dbReference type="NCBI Taxonomy" id="610380"/>
    <lineage>
        <taxon>Eukaryota</taxon>
        <taxon>Metazoa</taxon>
        <taxon>Ecdysozoa</taxon>
        <taxon>Arthropoda</taxon>
        <taxon>Hexapoda</taxon>
        <taxon>Insecta</taxon>
        <taxon>Pterygota</taxon>
        <taxon>Neoptera</taxon>
        <taxon>Endopterygota</taxon>
        <taxon>Hymenoptera</taxon>
        <taxon>Apocrita</taxon>
        <taxon>Aculeata</taxon>
        <taxon>Formicoidea</taxon>
        <taxon>Formicidae</taxon>
        <taxon>Ponerinae</taxon>
        <taxon>Ponerini</taxon>
        <taxon>Harpegnathos</taxon>
    </lineage>
</organism>
<dbReference type="InterPro" id="IPR045550">
    <property type="entry name" value="AARE_N"/>
</dbReference>
<protein>
    <recommendedName>
        <fullName evidence="5">acylaminoacyl-peptidase</fullName>
        <ecNumber evidence="5">3.4.19.1</ecNumber>
    </recommendedName>
</protein>